<dbReference type="EMBL" id="PEZT01000021">
    <property type="protein sequence ID" value="PIS09048.1"/>
    <property type="molecule type" value="Genomic_DNA"/>
</dbReference>
<name>A0A2H0WAW0_9BACT</name>
<evidence type="ECO:0000313" key="2">
    <source>
        <dbReference type="Proteomes" id="UP000230093"/>
    </source>
</evidence>
<accession>A0A2H0WAW0</accession>
<reference evidence="2" key="1">
    <citation type="submission" date="2017-09" db="EMBL/GenBank/DDBJ databases">
        <title>Depth-based differentiation of microbial function through sediment-hosted aquifers and enrichment of novel symbionts in the deep terrestrial subsurface.</title>
        <authorList>
            <person name="Probst A.J."/>
            <person name="Ladd B."/>
            <person name="Jarett J.K."/>
            <person name="Geller-Mcgrath D.E."/>
            <person name="Sieber C.M.K."/>
            <person name="Emerson J.B."/>
            <person name="Anantharaman K."/>
            <person name="Thomas B.C."/>
            <person name="Malmstrom R."/>
            <person name="Stieglmeier M."/>
            <person name="Klingl A."/>
            <person name="Woyke T."/>
            <person name="Ryan C.M."/>
            <person name="Banfield J.F."/>
        </authorList>
    </citation>
    <scope>NUCLEOTIDE SEQUENCE [LARGE SCALE GENOMIC DNA]</scope>
</reference>
<dbReference type="Proteomes" id="UP000230093">
    <property type="component" value="Unassembled WGS sequence"/>
</dbReference>
<organism evidence="1 2">
    <name type="scientific">Candidatus Beckwithbacteria bacterium CG10_big_fil_rev_8_21_14_0_10_34_10</name>
    <dbReference type="NCBI Taxonomy" id="1974495"/>
    <lineage>
        <taxon>Bacteria</taxon>
        <taxon>Candidatus Beckwithiibacteriota</taxon>
    </lineage>
</organism>
<comment type="caution">
    <text evidence="1">The sequence shown here is derived from an EMBL/GenBank/DDBJ whole genome shotgun (WGS) entry which is preliminary data.</text>
</comment>
<sequence length="152" mass="17383">MDYKSESQLPPVEWDEADLCQLPPRDLEDELGLLLQEQVLSEDYLIPTHRDLITGPDEVLFPRRVEVCLFLDLRTREVVFRSDLAEPGAEPSDFLELRINDLGEILQILDPDSLEVVETGPLSLKDLHGHPVDIKEKEKERGGDPNFKILKN</sequence>
<gene>
    <name evidence="1" type="ORF">COT75_03500</name>
</gene>
<proteinExistence type="predicted"/>
<evidence type="ECO:0000313" key="1">
    <source>
        <dbReference type="EMBL" id="PIS09048.1"/>
    </source>
</evidence>
<dbReference type="AlphaFoldDB" id="A0A2H0WAW0"/>
<protein>
    <submittedName>
        <fullName evidence="1">Uncharacterized protein</fullName>
    </submittedName>
</protein>